<evidence type="ECO:0000313" key="1">
    <source>
        <dbReference type="EMBL" id="CDI04039.1"/>
    </source>
</evidence>
<dbReference type="Proteomes" id="UP000035760">
    <property type="component" value="Unassembled WGS sequence"/>
</dbReference>
<dbReference type="AlphaFoldDB" id="W6MB15"/>
<evidence type="ECO:0000313" key="2">
    <source>
        <dbReference type="Proteomes" id="UP000035760"/>
    </source>
</evidence>
<keyword evidence="2" id="KW-1185">Reference proteome</keyword>
<dbReference type="EMBL" id="CBTJ020000090">
    <property type="protein sequence ID" value="CDI04039.1"/>
    <property type="molecule type" value="Genomic_DNA"/>
</dbReference>
<reference evidence="1" key="2">
    <citation type="submission" date="2014-03" db="EMBL/GenBank/DDBJ databases">
        <title>Candidatus Competibacter-lineage genomes retrieved from metagenomes reveal functional metabolic diversity.</title>
        <authorList>
            <person name="McIlroy S.J."/>
            <person name="Albertsen M."/>
            <person name="Andresen E.K."/>
            <person name="Saunders A.M."/>
            <person name="Kristiansen R."/>
            <person name="Stokholm-Bjerregaard M."/>
            <person name="Nielsen K.L."/>
            <person name="Nielsen P.H."/>
        </authorList>
    </citation>
    <scope>NUCLEOTIDE SEQUENCE</scope>
    <source>
        <strain evidence="1">Run_A_D11</strain>
    </source>
</reference>
<protein>
    <submittedName>
        <fullName evidence="1">Uncharacterized protein</fullName>
    </submittedName>
</protein>
<reference evidence="1" key="1">
    <citation type="submission" date="2013-07" db="EMBL/GenBank/DDBJ databases">
        <authorList>
            <person name="McIlroy S."/>
        </authorList>
    </citation>
    <scope>NUCLEOTIDE SEQUENCE [LARGE SCALE GENOMIC DNA]</scope>
    <source>
        <strain evidence="1">Run_A_D11</strain>
    </source>
</reference>
<organism evidence="1 2">
    <name type="scientific">Candidatus Competibacter denitrificans Run_A_D11</name>
    <dbReference type="NCBI Taxonomy" id="1400863"/>
    <lineage>
        <taxon>Bacteria</taxon>
        <taxon>Pseudomonadati</taxon>
        <taxon>Pseudomonadota</taxon>
        <taxon>Gammaproteobacteria</taxon>
        <taxon>Candidatus Competibacteraceae</taxon>
        <taxon>Candidatus Competibacter</taxon>
    </lineage>
</organism>
<gene>
    <name evidence="1" type="ORF">BN873_790020</name>
</gene>
<dbReference type="RefSeq" id="WP_048675645.1">
    <property type="nucleotide sequence ID" value="NZ_CBTJ020000090.1"/>
</dbReference>
<sequence>MNGDSLYCKALDKASVSMAMADRVGLHGYSMLSYAIFSQRRAHGWTFTRKGSIEIIRVEAEALDQLYPGLR</sequence>
<comment type="caution">
    <text evidence="1">The sequence shown here is derived from an EMBL/GenBank/DDBJ whole genome shotgun (WGS) entry which is preliminary data.</text>
</comment>
<name>W6MB15_9GAMM</name>
<accession>W6MB15</accession>
<proteinExistence type="predicted"/>